<dbReference type="EMBL" id="CAHIKZ030004974">
    <property type="protein sequence ID" value="CAE1317822.1"/>
    <property type="molecule type" value="Genomic_DNA"/>
</dbReference>
<protein>
    <submittedName>
        <fullName evidence="1">Uncharacterized protein</fullName>
    </submittedName>
</protein>
<evidence type="ECO:0000313" key="1">
    <source>
        <dbReference type="EMBL" id="CAE1317822.1"/>
    </source>
</evidence>
<comment type="caution">
    <text evidence="1">The sequence shown here is derived from an EMBL/GenBank/DDBJ whole genome shotgun (WGS) entry which is preliminary data.</text>
</comment>
<reference evidence="1" key="1">
    <citation type="submission" date="2021-01" db="EMBL/GenBank/DDBJ databases">
        <authorList>
            <person name="Li R."/>
            <person name="Bekaert M."/>
        </authorList>
    </citation>
    <scope>NUCLEOTIDE SEQUENCE</scope>
    <source>
        <strain evidence="1">Farmed</strain>
    </source>
</reference>
<dbReference type="Proteomes" id="UP000597762">
    <property type="component" value="Unassembled WGS sequence"/>
</dbReference>
<name>A0A812EBS7_ACAPH</name>
<accession>A0A812EBS7</accession>
<keyword evidence="2" id="KW-1185">Reference proteome</keyword>
<gene>
    <name evidence="1" type="ORF">SPHA_68343</name>
</gene>
<evidence type="ECO:0000313" key="2">
    <source>
        <dbReference type="Proteomes" id="UP000597762"/>
    </source>
</evidence>
<dbReference type="AlphaFoldDB" id="A0A812EBS7"/>
<sequence>MNRHTYIPETSQRFLAGPGEQEASLIRDFDAPSQVDQALQLPALSCSLQITLTASSTPTASSSLLQFTVHPCGALLTSRCPLTSSTHYRPDTVQTTSVFFTIHRLQIKTQFPSSTTDRLRLSSFFAIAISLPLCPPFSRTVDWHSHLSARCNIFTFKLEFFFLSFYISPPLSQTLFVLLYLPTSLSTTFCPSVSPHLSLNHFLSFCISPPLSQPLFVLLYLPPPLSQPLFVLLYLPTSLSTTFCPSISPHLSLNHFLSFCISPPLSQPLFVLLYLPTSLSTTFCPSVSPHRSLNHFLSFCISPPLSQPLFLSFYISPPLSQPLFCPSISPHLSLNHFLSFCISPPLSQPLFVLLYLPTSLSTTFCPSISPHLSLN</sequence>
<organism evidence="1 2">
    <name type="scientific">Acanthosepion pharaonis</name>
    <name type="common">Pharaoh cuttlefish</name>
    <name type="synonym">Sepia pharaonis</name>
    <dbReference type="NCBI Taxonomy" id="158019"/>
    <lineage>
        <taxon>Eukaryota</taxon>
        <taxon>Metazoa</taxon>
        <taxon>Spiralia</taxon>
        <taxon>Lophotrochozoa</taxon>
        <taxon>Mollusca</taxon>
        <taxon>Cephalopoda</taxon>
        <taxon>Coleoidea</taxon>
        <taxon>Decapodiformes</taxon>
        <taxon>Sepiida</taxon>
        <taxon>Sepiina</taxon>
        <taxon>Sepiidae</taxon>
        <taxon>Acanthosepion</taxon>
    </lineage>
</organism>
<proteinExistence type="predicted"/>